<sequence length="151" mass="15563">MDAVEALAERAQERGVQLAVAESLTCGLLASTIGKGASAQEWFAGGVVCYALDVKERLLGLEPGTDPCSPQCAEQLARGVRRLIIADIAVSVTGVGGPDPSDGHPPGTVYVGWADDTGSGHRALVLDTDDPGEVLEASVDAALHVFLDRLA</sequence>
<evidence type="ECO:0000313" key="3">
    <source>
        <dbReference type="Proteomes" id="UP001324533"/>
    </source>
</evidence>
<dbReference type="InterPro" id="IPR008136">
    <property type="entry name" value="CinA_C"/>
</dbReference>
<dbReference type="SUPFAM" id="SSF142433">
    <property type="entry name" value="CinA-like"/>
    <property type="match status" value="1"/>
</dbReference>
<protein>
    <submittedName>
        <fullName evidence="2">CinA family protein</fullName>
    </submittedName>
</protein>
<dbReference type="Pfam" id="PF02464">
    <property type="entry name" value="CinA"/>
    <property type="match status" value="1"/>
</dbReference>
<dbReference type="Proteomes" id="UP001324533">
    <property type="component" value="Chromosome"/>
</dbReference>
<evidence type="ECO:0000313" key="2">
    <source>
        <dbReference type="EMBL" id="WQB72120.1"/>
    </source>
</evidence>
<accession>A0ABZ0VIS4</accession>
<proteinExistence type="predicted"/>
<dbReference type="InterPro" id="IPR036653">
    <property type="entry name" value="CinA-like_C"/>
</dbReference>
<feature type="domain" description="CinA C-terminal" evidence="1">
    <location>
        <begin position="5"/>
        <end position="148"/>
    </location>
</feature>
<dbReference type="Gene3D" id="3.90.950.20">
    <property type="entry name" value="CinA-like"/>
    <property type="match status" value="1"/>
</dbReference>
<evidence type="ECO:0000259" key="1">
    <source>
        <dbReference type="Pfam" id="PF02464"/>
    </source>
</evidence>
<gene>
    <name evidence="2" type="ORF">T9R20_02275</name>
</gene>
<reference evidence="2 3" key="1">
    <citation type="submission" date="2023-06" db="EMBL/GenBank/DDBJ databases">
        <title>Rock-solubilizing bacteria, Microbacterium invictum, promotes re-establishment of vegetation in rocky wasteland by accelerating rock bio-weathering and reshaping soil bacterial community.</title>
        <authorList>
            <person name="Liu C."/>
        </authorList>
    </citation>
    <scope>NUCLEOTIDE SEQUENCE [LARGE SCALE GENOMIC DNA]</scope>
    <source>
        <strain evidence="2 3">X-18</strain>
    </source>
</reference>
<dbReference type="RefSeq" id="WP_322412228.1">
    <property type="nucleotide sequence ID" value="NZ_CP139779.1"/>
</dbReference>
<dbReference type="NCBIfam" id="TIGR00199">
    <property type="entry name" value="PncC_domain"/>
    <property type="match status" value="1"/>
</dbReference>
<name>A0ABZ0VIS4_9MICO</name>
<keyword evidence="3" id="KW-1185">Reference proteome</keyword>
<organism evidence="2 3">
    <name type="scientific">Microbacterium invictum</name>
    <dbReference type="NCBI Taxonomy" id="515415"/>
    <lineage>
        <taxon>Bacteria</taxon>
        <taxon>Bacillati</taxon>
        <taxon>Actinomycetota</taxon>
        <taxon>Actinomycetes</taxon>
        <taxon>Micrococcales</taxon>
        <taxon>Microbacteriaceae</taxon>
        <taxon>Microbacterium</taxon>
    </lineage>
</organism>
<dbReference type="EMBL" id="CP139779">
    <property type="protein sequence ID" value="WQB72120.1"/>
    <property type="molecule type" value="Genomic_DNA"/>
</dbReference>